<protein>
    <recommendedName>
        <fullName evidence="1">Sulfotransferase domain-containing protein</fullName>
    </recommendedName>
</protein>
<dbReference type="PANTHER" id="PTHR15723:SF0">
    <property type="entry name" value="CARBOHYDRATE SULFOTRANSFERASE 15"/>
    <property type="match status" value="1"/>
</dbReference>
<proteinExistence type="predicted"/>
<dbReference type="GO" id="GO:0019319">
    <property type="term" value="P:hexose biosynthetic process"/>
    <property type="evidence" value="ECO:0007669"/>
    <property type="project" value="TreeGrafter"/>
</dbReference>
<reference evidence="2" key="1">
    <citation type="journal article" date="2014" name="Front. Microbiol.">
        <title>High frequency of phylogenetically diverse reductive dehalogenase-homologous genes in deep subseafloor sedimentary metagenomes.</title>
        <authorList>
            <person name="Kawai M."/>
            <person name="Futagami T."/>
            <person name="Toyoda A."/>
            <person name="Takaki Y."/>
            <person name="Nishi S."/>
            <person name="Hori S."/>
            <person name="Arai W."/>
            <person name="Tsubouchi T."/>
            <person name="Morono Y."/>
            <person name="Uchiyama I."/>
            <person name="Ito T."/>
            <person name="Fujiyama A."/>
            <person name="Inagaki F."/>
            <person name="Takami H."/>
        </authorList>
    </citation>
    <scope>NUCLEOTIDE SEQUENCE</scope>
    <source>
        <strain evidence="2">Expedition CK06-06</strain>
    </source>
</reference>
<dbReference type="EMBL" id="BARS01021923">
    <property type="protein sequence ID" value="GAG09177.1"/>
    <property type="molecule type" value="Genomic_DNA"/>
</dbReference>
<dbReference type="GO" id="GO:0050659">
    <property type="term" value="F:N-acetylgalactosamine 4-sulfate 6-O-sulfotransferase activity"/>
    <property type="evidence" value="ECO:0007669"/>
    <property type="project" value="TreeGrafter"/>
</dbReference>
<dbReference type="SUPFAM" id="SSF52540">
    <property type="entry name" value="P-loop containing nucleoside triphosphate hydrolases"/>
    <property type="match status" value="1"/>
</dbReference>
<gene>
    <name evidence="2" type="ORF">S01H1_35121</name>
</gene>
<sequence>MTLRNPIDRAWSAFCRKSKGNPKKLINKNHNMIKRGIYVNNVKSWIEAFSFKQILIIKSEDYFNDMQNILNECFAFLGIEKMDYDFFEMPRKINEHKIPDKVRNWLWNFYAPHNIRLEKLLNRKFNWK</sequence>
<dbReference type="InterPro" id="IPR000863">
    <property type="entry name" value="Sulfotransferase_dom"/>
</dbReference>
<evidence type="ECO:0000259" key="1">
    <source>
        <dbReference type="Pfam" id="PF00685"/>
    </source>
</evidence>
<dbReference type="InterPro" id="IPR052654">
    <property type="entry name" value="CS_Sulfotransferase"/>
</dbReference>
<dbReference type="PANTHER" id="PTHR15723">
    <property type="entry name" value="CARBOHYDRATE SULFOTRANSFERASE 15"/>
    <property type="match status" value="1"/>
</dbReference>
<comment type="caution">
    <text evidence="2">The sequence shown here is derived from an EMBL/GenBank/DDBJ whole genome shotgun (WGS) entry which is preliminary data.</text>
</comment>
<accession>X0VD36</accession>
<name>X0VD36_9ZZZZ</name>
<dbReference type="Gene3D" id="3.40.50.300">
    <property type="entry name" value="P-loop containing nucleotide triphosphate hydrolases"/>
    <property type="match status" value="1"/>
</dbReference>
<evidence type="ECO:0000313" key="2">
    <source>
        <dbReference type="EMBL" id="GAG09177.1"/>
    </source>
</evidence>
<organism evidence="2">
    <name type="scientific">marine sediment metagenome</name>
    <dbReference type="NCBI Taxonomy" id="412755"/>
    <lineage>
        <taxon>unclassified sequences</taxon>
        <taxon>metagenomes</taxon>
        <taxon>ecological metagenomes</taxon>
    </lineage>
</organism>
<dbReference type="Pfam" id="PF00685">
    <property type="entry name" value="Sulfotransfer_1"/>
    <property type="match status" value="1"/>
</dbReference>
<dbReference type="AlphaFoldDB" id="X0VD36"/>
<feature type="domain" description="Sulfotransferase" evidence="1">
    <location>
        <begin position="3"/>
        <end position="80"/>
    </location>
</feature>
<dbReference type="InterPro" id="IPR027417">
    <property type="entry name" value="P-loop_NTPase"/>
</dbReference>